<keyword evidence="1" id="KW-0862">Zinc</keyword>
<dbReference type="Pfam" id="PF02825">
    <property type="entry name" value="WWE"/>
    <property type="match status" value="1"/>
</dbReference>
<organism evidence="4 5">
    <name type="scientific">Dryococelus australis</name>
    <dbReference type="NCBI Taxonomy" id="614101"/>
    <lineage>
        <taxon>Eukaryota</taxon>
        <taxon>Metazoa</taxon>
        <taxon>Ecdysozoa</taxon>
        <taxon>Arthropoda</taxon>
        <taxon>Hexapoda</taxon>
        <taxon>Insecta</taxon>
        <taxon>Pterygota</taxon>
        <taxon>Neoptera</taxon>
        <taxon>Polyneoptera</taxon>
        <taxon>Phasmatodea</taxon>
        <taxon>Verophasmatodea</taxon>
        <taxon>Anareolatae</taxon>
        <taxon>Phasmatidae</taxon>
        <taxon>Eurycanthinae</taxon>
        <taxon>Dryococelus</taxon>
    </lineage>
</organism>
<feature type="compositionally biased region" description="Basic and acidic residues" evidence="2">
    <location>
        <begin position="56"/>
        <end position="67"/>
    </location>
</feature>
<accession>A0ABQ9H1F1</accession>
<dbReference type="PROSITE" id="PS50918">
    <property type="entry name" value="WWE"/>
    <property type="match status" value="1"/>
</dbReference>
<feature type="domain" description="WWE" evidence="3">
    <location>
        <begin position="1"/>
        <end position="63"/>
    </location>
</feature>
<dbReference type="SMART" id="SM00678">
    <property type="entry name" value="WWE"/>
    <property type="match status" value="1"/>
</dbReference>
<comment type="pathway">
    <text evidence="1">Protein modification; protein ubiquitination.</text>
</comment>
<dbReference type="PANTHER" id="PTHR13417">
    <property type="entry name" value="E3 UBIQUITIN-PROTEIN LIGASE RNF146"/>
    <property type="match status" value="1"/>
</dbReference>
<evidence type="ECO:0000256" key="1">
    <source>
        <dbReference type="RuleBase" id="RU367115"/>
    </source>
</evidence>
<dbReference type="InterPro" id="IPR018123">
    <property type="entry name" value="WWE-dom_subgr"/>
</dbReference>
<evidence type="ECO:0000313" key="5">
    <source>
        <dbReference type="Proteomes" id="UP001159363"/>
    </source>
</evidence>
<protein>
    <recommendedName>
        <fullName evidence="1">E3 ubiquitin-protein ligase</fullName>
        <ecNumber evidence="1">2.3.2.27</ecNumber>
    </recommendedName>
</protein>
<evidence type="ECO:0000313" key="4">
    <source>
        <dbReference type="EMBL" id="KAJ8878144.1"/>
    </source>
</evidence>
<comment type="PTM">
    <text evidence="1">Ubiquitinated; autoubiquitinated.</text>
</comment>
<keyword evidence="1" id="KW-0808">Transferase</keyword>
<keyword evidence="1" id="KW-0963">Cytoplasm</keyword>
<proteinExistence type="predicted"/>
<evidence type="ECO:0000256" key="2">
    <source>
        <dbReference type="SAM" id="MobiDB-lite"/>
    </source>
</evidence>
<comment type="domain">
    <text evidence="1">The WWE domain mediates non-covalent poly(ADP-ribose)-binding.</text>
</comment>
<gene>
    <name evidence="4" type="ORF">PR048_022611</name>
</gene>
<comment type="function">
    <text evidence="1">E3 ubiquitin-protein ligase that specifically binds poly-ADP-ribosylated proteins and mediates their ubiquitination and subsequent degradation.</text>
</comment>
<comment type="subcellular location">
    <subcellularLocation>
        <location evidence="1">Cytoplasm</location>
        <location evidence="1">Cytosol</location>
    </subcellularLocation>
</comment>
<keyword evidence="1" id="KW-0863">Zinc-finger</keyword>
<dbReference type="InterPro" id="IPR004170">
    <property type="entry name" value="WWE_dom"/>
</dbReference>
<comment type="catalytic activity">
    <reaction evidence="1">
        <text>S-ubiquitinyl-[E2 ubiquitin-conjugating enzyme]-L-cysteine + [acceptor protein]-L-lysine = [E2 ubiquitin-conjugating enzyme]-L-cysteine + N(6)-ubiquitinyl-[acceptor protein]-L-lysine.</text>
        <dbReference type="EC" id="2.3.2.27"/>
    </reaction>
</comment>
<keyword evidence="5" id="KW-1185">Reference proteome</keyword>
<feature type="region of interest" description="Disordered" evidence="2">
    <location>
        <begin position="56"/>
        <end position="77"/>
    </location>
</feature>
<dbReference type="InterPro" id="IPR033509">
    <property type="entry name" value="RNF146"/>
</dbReference>
<dbReference type="PANTHER" id="PTHR13417:SF2">
    <property type="entry name" value="E3 UBIQUITIN-PROTEIN LIGASE RNF146"/>
    <property type="match status" value="1"/>
</dbReference>
<dbReference type="Proteomes" id="UP001159363">
    <property type="component" value="Chromosome 7"/>
</dbReference>
<dbReference type="EC" id="2.3.2.27" evidence="1"/>
<keyword evidence="1" id="KW-0479">Metal-binding</keyword>
<reference evidence="4 5" key="1">
    <citation type="submission" date="2023-02" db="EMBL/GenBank/DDBJ databases">
        <title>LHISI_Scaffold_Assembly.</title>
        <authorList>
            <person name="Stuart O.P."/>
            <person name="Cleave R."/>
            <person name="Magrath M.J.L."/>
            <person name="Mikheyev A.S."/>
        </authorList>
    </citation>
    <scope>NUCLEOTIDE SEQUENCE [LARGE SCALE GENOMIC DNA]</scope>
    <source>
        <strain evidence="4">Daus_M_001</strain>
        <tissue evidence="4">Leg muscle</tissue>
    </source>
</reference>
<dbReference type="InterPro" id="IPR037197">
    <property type="entry name" value="WWE_dom_sf"/>
</dbReference>
<comment type="caution">
    <text evidence="4">The sequence shown here is derived from an EMBL/GenBank/DDBJ whole genome shotgun (WGS) entry which is preliminary data.</text>
</comment>
<keyword evidence="1" id="KW-0833">Ubl conjugation pathway</keyword>
<dbReference type="Gene3D" id="3.30.720.50">
    <property type="match status" value="1"/>
</dbReference>
<dbReference type="EMBL" id="JARBHB010000008">
    <property type="protein sequence ID" value="KAJ8878144.1"/>
    <property type="molecule type" value="Genomic_DNA"/>
</dbReference>
<dbReference type="SUPFAM" id="SSF117839">
    <property type="entry name" value="WWE domain"/>
    <property type="match status" value="1"/>
</dbReference>
<name>A0ABQ9H1F1_9NEOP</name>
<evidence type="ECO:0000259" key="3">
    <source>
        <dbReference type="PROSITE" id="PS50918"/>
    </source>
</evidence>
<sequence length="77" mass="9102">MLVGCLPGWWQYEERTSNDIDAMFKLGEPRCEMLICGQLYVIDFESKQQYRKYEPGKRRRIKQDLKSSQKKGVAGIR</sequence>